<keyword evidence="3" id="KW-1185">Reference proteome</keyword>
<dbReference type="EMBL" id="BABT02000046">
    <property type="protein sequence ID" value="GAA94659.1"/>
    <property type="molecule type" value="Genomic_DNA"/>
</dbReference>
<keyword evidence="1" id="KW-0732">Signal</keyword>
<sequence length="187" mass="20657">MRAAVVLVGLAVCAAGSALPTTEQNTPNDGLQAPSLVPTNHAVGPVFGPDLRVFFVASRVTDKQFDPSSQIYAARFEAHINHRNNAMDIFYPVEGVTAKWESSNVAKSDGDLLEHCYTVAGGGQTQSPNPEDNVVICFRFRRWSVVFSSWWLKSTNVHDKNDILVEFVESDLYVDEVKLKQDYAPLV</sequence>
<name>G7DVP9_MIXOS</name>
<comment type="caution">
    <text evidence="2">The sequence shown here is derived from an EMBL/GenBank/DDBJ whole genome shotgun (WGS) entry which is preliminary data.</text>
</comment>
<evidence type="ECO:0000313" key="2">
    <source>
        <dbReference type="EMBL" id="GAA94659.1"/>
    </source>
</evidence>
<feature type="signal peptide" evidence="1">
    <location>
        <begin position="1"/>
        <end position="18"/>
    </location>
</feature>
<feature type="chain" id="PRO_5009955556" evidence="1">
    <location>
        <begin position="19"/>
        <end position="187"/>
    </location>
</feature>
<dbReference type="AlphaFoldDB" id="G7DVP9"/>
<gene>
    <name evidence="2" type="primary">Mo01312</name>
    <name evidence="2" type="ORF">E5Q_01312</name>
</gene>
<protein>
    <submittedName>
        <fullName evidence="2">Uncharacterized protein</fullName>
    </submittedName>
</protein>
<proteinExistence type="predicted"/>
<dbReference type="RefSeq" id="XP_014568222.1">
    <property type="nucleotide sequence ID" value="XM_014712736.1"/>
</dbReference>
<reference evidence="2 3" key="2">
    <citation type="journal article" date="2012" name="Open Biol.">
        <title>Characteristics of nucleosomes and linker DNA regions on the genome of the basidiomycete Mixia osmundae revealed by mono- and dinucleosome mapping.</title>
        <authorList>
            <person name="Nishida H."/>
            <person name="Kondo S."/>
            <person name="Matsumoto T."/>
            <person name="Suzuki Y."/>
            <person name="Yoshikawa H."/>
            <person name="Taylor T.D."/>
            <person name="Sugiyama J."/>
        </authorList>
    </citation>
    <scope>NUCLEOTIDE SEQUENCE [LARGE SCALE GENOMIC DNA]</scope>
    <source>
        <strain evidence="3">CBS 9802 / IAM 14324 / JCM 22182 / KY 12970</strain>
    </source>
</reference>
<dbReference type="Proteomes" id="UP000009131">
    <property type="component" value="Unassembled WGS sequence"/>
</dbReference>
<dbReference type="InParanoid" id="G7DVP9"/>
<reference evidence="2 3" key="1">
    <citation type="journal article" date="2011" name="J. Gen. Appl. Microbiol.">
        <title>Draft genome sequencing of the enigmatic basidiomycete Mixia osmundae.</title>
        <authorList>
            <person name="Nishida H."/>
            <person name="Nagatsuka Y."/>
            <person name="Sugiyama J."/>
        </authorList>
    </citation>
    <scope>NUCLEOTIDE SEQUENCE [LARGE SCALE GENOMIC DNA]</scope>
    <source>
        <strain evidence="3">CBS 9802 / IAM 14324 / JCM 22182 / KY 12970</strain>
    </source>
</reference>
<organism evidence="2 3">
    <name type="scientific">Mixia osmundae (strain CBS 9802 / IAM 14324 / JCM 22182 / KY 12970)</name>
    <dbReference type="NCBI Taxonomy" id="764103"/>
    <lineage>
        <taxon>Eukaryota</taxon>
        <taxon>Fungi</taxon>
        <taxon>Dikarya</taxon>
        <taxon>Basidiomycota</taxon>
        <taxon>Pucciniomycotina</taxon>
        <taxon>Mixiomycetes</taxon>
        <taxon>Mixiales</taxon>
        <taxon>Mixiaceae</taxon>
        <taxon>Mixia</taxon>
    </lineage>
</organism>
<evidence type="ECO:0000313" key="3">
    <source>
        <dbReference type="Proteomes" id="UP000009131"/>
    </source>
</evidence>
<evidence type="ECO:0000256" key="1">
    <source>
        <dbReference type="SAM" id="SignalP"/>
    </source>
</evidence>
<dbReference type="HOGENOM" id="CLU_1482340_0_0_1"/>
<accession>G7DVP9</accession>